<organism evidence="2 3">
    <name type="scientific">Empedobacter brevis NBRC 14943 = ATCC 43319</name>
    <dbReference type="NCBI Taxonomy" id="1218108"/>
    <lineage>
        <taxon>Bacteria</taxon>
        <taxon>Pseudomonadati</taxon>
        <taxon>Bacteroidota</taxon>
        <taxon>Flavobacteriia</taxon>
        <taxon>Flavobacteriales</taxon>
        <taxon>Weeksellaceae</taxon>
        <taxon>Empedobacter</taxon>
    </lineage>
</organism>
<dbReference type="OrthoDB" id="1450563at2"/>
<evidence type="ECO:0008006" key="4">
    <source>
        <dbReference type="Google" id="ProtNLM"/>
    </source>
</evidence>
<sequence>MKKIILIGTVLLVSLACQGQTAKSYTKSKTSGATTHSSVSVSVSDSNEIYSYSAIFDKPYTKDAVKEIEKVFGKSKTEGKNFVWREGEDLEIKAREGKITMEFEKGSTALYEKVKNLGEAISAIVGEKE</sequence>
<protein>
    <recommendedName>
        <fullName evidence="4">Lipoprotein</fullName>
    </recommendedName>
</protein>
<evidence type="ECO:0000313" key="3">
    <source>
        <dbReference type="Proteomes" id="UP000321245"/>
    </source>
</evidence>
<evidence type="ECO:0000313" key="2">
    <source>
        <dbReference type="EMBL" id="GEM51530.1"/>
    </source>
</evidence>
<feature type="signal peptide" evidence="1">
    <location>
        <begin position="1"/>
        <end position="19"/>
    </location>
</feature>
<dbReference type="EMBL" id="BJXC01000007">
    <property type="protein sequence ID" value="GEM51530.1"/>
    <property type="molecule type" value="Genomic_DNA"/>
</dbReference>
<reference evidence="2 3" key="1">
    <citation type="submission" date="2019-07" db="EMBL/GenBank/DDBJ databases">
        <title>Whole genome shotgun sequence of Empedobacter brevis NBRC 14943.</title>
        <authorList>
            <person name="Hosoyama A."/>
            <person name="Uohara A."/>
            <person name="Ohji S."/>
            <person name="Ichikawa N."/>
        </authorList>
    </citation>
    <scope>NUCLEOTIDE SEQUENCE [LARGE SCALE GENOMIC DNA]</scope>
    <source>
        <strain evidence="2 3">NBRC 14943</strain>
    </source>
</reference>
<keyword evidence="1" id="KW-0732">Signal</keyword>
<dbReference type="GeneID" id="84650409"/>
<name>A0A511NFC1_9FLAO</name>
<comment type="caution">
    <text evidence="2">The sequence shown here is derived from an EMBL/GenBank/DDBJ whole genome shotgun (WGS) entry which is preliminary data.</text>
</comment>
<feature type="chain" id="PRO_5022207011" description="Lipoprotein" evidence="1">
    <location>
        <begin position="20"/>
        <end position="129"/>
    </location>
</feature>
<dbReference type="AlphaFoldDB" id="A0A511NFC1"/>
<accession>A0A511NFC1</accession>
<dbReference type="RefSeq" id="WP_019975744.1">
    <property type="nucleotide sequence ID" value="NZ_BJXC01000007.1"/>
</dbReference>
<evidence type="ECO:0000256" key="1">
    <source>
        <dbReference type="SAM" id="SignalP"/>
    </source>
</evidence>
<dbReference type="PROSITE" id="PS51257">
    <property type="entry name" value="PROKAR_LIPOPROTEIN"/>
    <property type="match status" value="1"/>
</dbReference>
<proteinExistence type="predicted"/>
<gene>
    <name evidence="2" type="ORF">EB1_13200</name>
</gene>
<keyword evidence="3" id="KW-1185">Reference proteome</keyword>
<dbReference type="Proteomes" id="UP000321245">
    <property type="component" value="Unassembled WGS sequence"/>
</dbReference>